<evidence type="ECO:0000256" key="1">
    <source>
        <dbReference type="SAM" id="MobiDB-lite"/>
    </source>
</evidence>
<organism evidence="2 3">
    <name type="scientific">Caenorhabditis nigoni</name>
    <dbReference type="NCBI Taxonomy" id="1611254"/>
    <lineage>
        <taxon>Eukaryota</taxon>
        <taxon>Metazoa</taxon>
        <taxon>Ecdysozoa</taxon>
        <taxon>Nematoda</taxon>
        <taxon>Chromadorea</taxon>
        <taxon>Rhabditida</taxon>
        <taxon>Rhabditina</taxon>
        <taxon>Rhabditomorpha</taxon>
        <taxon>Rhabditoidea</taxon>
        <taxon>Rhabditidae</taxon>
        <taxon>Peloderinae</taxon>
        <taxon>Caenorhabditis</taxon>
    </lineage>
</organism>
<dbReference type="Proteomes" id="UP000230233">
    <property type="component" value="Chromosome V"/>
</dbReference>
<dbReference type="AlphaFoldDB" id="A0A2G5TFD9"/>
<dbReference type="OrthoDB" id="10368388at2759"/>
<feature type="region of interest" description="Disordered" evidence="1">
    <location>
        <begin position="53"/>
        <end position="73"/>
    </location>
</feature>
<dbReference type="EMBL" id="PDUG01000005">
    <property type="protein sequence ID" value="PIC26022.1"/>
    <property type="molecule type" value="Genomic_DNA"/>
</dbReference>
<evidence type="ECO:0000313" key="3">
    <source>
        <dbReference type="Proteomes" id="UP000230233"/>
    </source>
</evidence>
<keyword evidence="3" id="KW-1185">Reference proteome</keyword>
<feature type="compositionally biased region" description="Basic and acidic residues" evidence="1">
    <location>
        <begin position="18"/>
        <end position="34"/>
    </location>
</feature>
<proteinExistence type="predicted"/>
<reference evidence="3" key="1">
    <citation type="submission" date="2017-10" db="EMBL/GenBank/DDBJ databases">
        <title>Rapid genome shrinkage in a self-fertile nematode reveals novel sperm competition proteins.</title>
        <authorList>
            <person name="Yin D."/>
            <person name="Schwarz E.M."/>
            <person name="Thomas C.G."/>
            <person name="Felde R.L."/>
            <person name="Korf I.F."/>
            <person name="Cutter A.D."/>
            <person name="Schartner C.M."/>
            <person name="Ralston E.J."/>
            <person name="Meyer B.J."/>
            <person name="Haag E.S."/>
        </authorList>
    </citation>
    <scope>NUCLEOTIDE SEQUENCE [LARGE SCALE GENOMIC DNA]</scope>
    <source>
        <strain evidence="3">JU1422</strain>
    </source>
</reference>
<protein>
    <submittedName>
        <fullName evidence="2">Uncharacterized protein</fullName>
    </submittedName>
</protein>
<comment type="caution">
    <text evidence="2">The sequence shown here is derived from an EMBL/GenBank/DDBJ whole genome shotgun (WGS) entry which is preliminary data.</text>
</comment>
<sequence>MVSSSFSSHPPHLQKHFSAQEKKIEKDKKKEEARKLKKKNEALILKNFGISEKKKKKKIQKAHTPPTPQITPEPIFSLPYLTDAIIMDLLAQPSPGSPLYPVTETQLVPLTIVKLAPHLSIPVLDAYRTIRPS</sequence>
<accession>A0A2G5TFD9</accession>
<gene>
    <name evidence="2" type="primary">Cnig_chr_V.g18729</name>
    <name evidence="2" type="ORF">B9Z55_018729</name>
</gene>
<evidence type="ECO:0000313" key="2">
    <source>
        <dbReference type="EMBL" id="PIC26022.1"/>
    </source>
</evidence>
<name>A0A2G5TFD9_9PELO</name>
<feature type="region of interest" description="Disordered" evidence="1">
    <location>
        <begin position="1"/>
        <end position="36"/>
    </location>
</feature>